<keyword evidence="4" id="KW-1133">Transmembrane helix</keyword>
<dbReference type="Pfam" id="PF01553">
    <property type="entry name" value="Acyltransferase"/>
    <property type="match status" value="1"/>
</dbReference>
<dbReference type="STRING" id="86105.NF27_CG00390"/>
<accession>A0A0C1QK00</accession>
<feature type="domain" description="Phospholipid/glycerol acyltransferase" evidence="5">
    <location>
        <begin position="72"/>
        <end position="187"/>
    </location>
</feature>
<dbReference type="RefSeq" id="WP_053332474.1">
    <property type="nucleotide sequence ID" value="NZ_JSWE01000058.1"/>
</dbReference>
<organism evidence="6 7">
    <name type="scientific">Candidatus Jidaibacter acanthamoebae</name>
    <dbReference type="NCBI Taxonomy" id="86105"/>
    <lineage>
        <taxon>Bacteria</taxon>
        <taxon>Pseudomonadati</taxon>
        <taxon>Pseudomonadota</taxon>
        <taxon>Alphaproteobacteria</taxon>
        <taxon>Rickettsiales</taxon>
        <taxon>Candidatus Midichloriaceae</taxon>
        <taxon>Candidatus Jidaibacter</taxon>
    </lineage>
</organism>
<name>A0A0C1QK00_9RICK</name>
<comment type="caution">
    <text evidence="6">The sequence shown here is derived from an EMBL/GenBank/DDBJ whole genome shotgun (WGS) entry which is preliminary data.</text>
</comment>
<evidence type="ECO:0000256" key="3">
    <source>
        <dbReference type="ARBA" id="ARBA00023315"/>
    </source>
</evidence>
<gene>
    <name evidence="6" type="primary">plsC_2</name>
    <name evidence="6" type="ORF">NF27_CG00390</name>
</gene>
<keyword evidence="7" id="KW-1185">Reference proteome</keyword>
<proteinExistence type="predicted"/>
<dbReference type="GO" id="GO:0003841">
    <property type="term" value="F:1-acylglycerol-3-phosphate O-acyltransferase activity"/>
    <property type="evidence" value="ECO:0007669"/>
    <property type="project" value="UniProtKB-EC"/>
</dbReference>
<keyword evidence="2 6" id="KW-0808">Transferase</keyword>
<dbReference type="PANTHER" id="PTHR10434">
    <property type="entry name" value="1-ACYL-SN-GLYCEROL-3-PHOSPHATE ACYLTRANSFERASE"/>
    <property type="match status" value="1"/>
</dbReference>
<dbReference type="CDD" id="cd07989">
    <property type="entry name" value="LPLAT_AGPAT-like"/>
    <property type="match status" value="1"/>
</dbReference>
<evidence type="ECO:0000313" key="6">
    <source>
        <dbReference type="EMBL" id="KIE05859.1"/>
    </source>
</evidence>
<evidence type="ECO:0000313" key="7">
    <source>
        <dbReference type="Proteomes" id="UP000031258"/>
    </source>
</evidence>
<dbReference type="EC" id="2.3.1.51" evidence="6"/>
<sequence length="238" mass="27052">MQILRSAVFHIFITFWTIFIFTFLSPLLLTFNQKAVTIIGLVWAKVVLLALKIICKLSYEVRGKENLPQAPYIITSKHQSTWETVFLTAYFKDAKYILKKELTRIPFYGWYLLASGMIYIDRSLGFSAIKKIVKDTTISLKKGNIIIIFPEGTRVAPGESKEIQPGVAAIHKHNKHVPIVPVALNSGMFWPKGLKVIKPGKIIISFLPPLNEELEKEELLKKLKENIDLESDLLANSK</sequence>
<dbReference type="EMBL" id="JSWE01000058">
    <property type="protein sequence ID" value="KIE05859.1"/>
    <property type="molecule type" value="Genomic_DNA"/>
</dbReference>
<evidence type="ECO:0000256" key="1">
    <source>
        <dbReference type="ARBA" id="ARBA00005189"/>
    </source>
</evidence>
<keyword evidence="4" id="KW-0812">Transmembrane</keyword>
<feature type="transmembrane region" description="Helical" evidence="4">
    <location>
        <begin position="35"/>
        <end position="55"/>
    </location>
</feature>
<reference evidence="6 7" key="1">
    <citation type="submission" date="2014-11" db="EMBL/GenBank/DDBJ databases">
        <title>A Rickettsiales Symbiont of Amoebae With Ancient Features.</title>
        <authorList>
            <person name="Schulz F."/>
            <person name="Martijn J."/>
            <person name="Wascher F."/>
            <person name="Kostanjsek R."/>
            <person name="Ettema T.J."/>
            <person name="Horn M."/>
        </authorList>
    </citation>
    <scope>NUCLEOTIDE SEQUENCE [LARGE SCALE GENOMIC DNA]</scope>
    <source>
        <strain evidence="6 7">UWC36</strain>
    </source>
</reference>
<keyword evidence="3 6" id="KW-0012">Acyltransferase</keyword>
<dbReference type="SUPFAM" id="SSF69593">
    <property type="entry name" value="Glycerol-3-phosphate (1)-acyltransferase"/>
    <property type="match status" value="1"/>
</dbReference>
<dbReference type="AlphaFoldDB" id="A0A0C1QK00"/>
<dbReference type="OrthoDB" id="5290997at2"/>
<evidence type="ECO:0000259" key="5">
    <source>
        <dbReference type="SMART" id="SM00563"/>
    </source>
</evidence>
<dbReference type="PANTHER" id="PTHR10434:SF40">
    <property type="entry name" value="1-ACYL-SN-GLYCEROL-3-PHOSPHATE ACYLTRANSFERASE"/>
    <property type="match status" value="1"/>
</dbReference>
<dbReference type="Proteomes" id="UP000031258">
    <property type="component" value="Unassembled WGS sequence"/>
</dbReference>
<evidence type="ECO:0000256" key="4">
    <source>
        <dbReference type="SAM" id="Phobius"/>
    </source>
</evidence>
<dbReference type="GO" id="GO:0006654">
    <property type="term" value="P:phosphatidic acid biosynthetic process"/>
    <property type="evidence" value="ECO:0007669"/>
    <property type="project" value="TreeGrafter"/>
</dbReference>
<dbReference type="SMART" id="SM00563">
    <property type="entry name" value="PlsC"/>
    <property type="match status" value="1"/>
</dbReference>
<feature type="transmembrane region" description="Helical" evidence="4">
    <location>
        <begin position="7"/>
        <end position="29"/>
    </location>
</feature>
<dbReference type="InterPro" id="IPR002123">
    <property type="entry name" value="Plipid/glycerol_acylTrfase"/>
</dbReference>
<comment type="pathway">
    <text evidence="1">Lipid metabolism.</text>
</comment>
<protein>
    <submittedName>
        <fullName evidence="6">1-Acyl-sn-glycerol-3-phosphate acyltransferase</fullName>
        <ecNumber evidence="6">2.3.1.51</ecNumber>
    </submittedName>
</protein>
<evidence type="ECO:0000256" key="2">
    <source>
        <dbReference type="ARBA" id="ARBA00022679"/>
    </source>
</evidence>
<keyword evidence="4" id="KW-0472">Membrane</keyword>